<dbReference type="EMBL" id="SMAE01000009">
    <property type="protein sequence ID" value="TCS87966.1"/>
    <property type="molecule type" value="Genomic_DNA"/>
</dbReference>
<protein>
    <submittedName>
        <fullName evidence="1">Uncharacterized protein</fullName>
    </submittedName>
</protein>
<dbReference type="OrthoDB" id="1707084at2"/>
<dbReference type="Proteomes" id="UP000294567">
    <property type="component" value="Unassembled WGS sequence"/>
</dbReference>
<comment type="caution">
    <text evidence="1">The sequence shown here is derived from an EMBL/GenBank/DDBJ whole genome shotgun (WGS) entry which is preliminary data.</text>
</comment>
<evidence type="ECO:0000313" key="1">
    <source>
        <dbReference type="EMBL" id="TCS87966.1"/>
    </source>
</evidence>
<proteinExistence type="predicted"/>
<gene>
    <name evidence="1" type="ORF">EDD65_1096</name>
</gene>
<evidence type="ECO:0000313" key="2">
    <source>
        <dbReference type="Proteomes" id="UP000294567"/>
    </source>
</evidence>
<accession>A0A4R3KS81</accession>
<organism evidence="1 2">
    <name type="scientific">Keratinibaculum paraultunense</name>
    <dbReference type="NCBI Taxonomy" id="1278232"/>
    <lineage>
        <taxon>Bacteria</taxon>
        <taxon>Bacillati</taxon>
        <taxon>Bacillota</taxon>
        <taxon>Tissierellia</taxon>
        <taxon>Tissierellales</taxon>
        <taxon>Tepidimicrobiaceae</taxon>
        <taxon>Keratinibaculum</taxon>
    </lineage>
</organism>
<dbReference type="RefSeq" id="WP_132028178.1">
    <property type="nucleotide sequence ID" value="NZ_CP068564.1"/>
</dbReference>
<keyword evidence="2" id="KW-1185">Reference proteome</keyword>
<reference evidence="1 2" key="1">
    <citation type="submission" date="2019-03" db="EMBL/GenBank/DDBJ databases">
        <title>Genomic Encyclopedia of Type Strains, Phase IV (KMG-IV): sequencing the most valuable type-strain genomes for metagenomic binning, comparative biology and taxonomic classification.</title>
        <authorList>
            <person name="Goeker M."/>
        </authorList>
    </citation>
    <scope>NUCLEOTIDE SEQUENCE [LARGE SCALE GENOMIC DNA]</scope>
    <source>
        <strain evidence="1 2">DSM 26752</strain>
    </source>
</reference>
<name>A0A4R3KS81_9FIRM</name>
<sequence length="102" mass="11172">MVTPLWDEISNILIDISASGTTLYPEVYINAKSSSSSISGTMYLEKYTSRKWASVKSWNFSGTGNVFVSKSYKGTPGIEYRTKVVVDVDGEKATATSGSWKL</sequence>
<dbReference type="AlphaFoldDB" id="A0A4R3KS81"/>